<evidence type="ECO:0008006" key="4">
    <source>
        <dbReference type="Google" id="ProtNLM"/>
    </source>
</evidence>
<accession>A0A5N8WMJ7</accession>
<dbReference type="Proteomes" id="UP000373149">
    <property type="component" value="Unassembled WGS sequence"/>
</dbReference>
<dbReference type="Gene3D" id="1.10.1780.10">
    <property type="entry name" value="Clp, N-terminal domain"/>
    <property type="match status" value="1"/>
</dbReference>
<sequence>MGQRETTGAHADGTAVVGATTEFEQDVMDLLVETLRRAVRCELSVVGTDTLLGELVLGDTDAGEAIAPGMRKAGSLSGLITGHAGRGWVSDDEVRGAHGADGADEEARQQPQQQDQQQDHREADEKTVDATWREACWRFGLGSRRSAPGSDQALPGMTGALRACLLLAIGKARAEGTISVRCRHVARALVDLPDSRAREALLLERLDLAAAATALDALDASAAAETEGPESRGVTLLRRCGTLGKSGNRLTRAFASWTSGSTVNGSPVVFAVTNEAVRQAVRCGRAAVEPVDLLLGILALDRALSVAGRSLPASLADANAAPALLRRHGVRQVSLVSSASETQPAALPDSDGDGDGVWLSAAADRIMAVARLSAAEHGSPTVGTVHLLSALLDEPVTDVAGDAGDTAAGVGGAVVRLLAADQVDLAALRAELSSRLGA</sequence>
<organism evidence="2 3">
    <name type="scientific">Streptomyces acidicola</name>
    <dbReference type="NCBI Taxonomy" id="2596892"/>
    <lineage>
        <taxon>Bacteria</taxon>
        <taxon>Bacillati</taxon>
        <taxon>Actinomycetota</taxon>
        <taxon>Actinomycetes</taxon>
        <taxon>Kitasatosporales</taxon>
        <taxon>Streptomycetaceae</taxon>
        <taxon>Streptomyces</taxon>
    </lineage>
</organism>
<dbReference type="RefSeq" id="WP_152859031.1">
    <property type="nucleotide sequence ID" value="NZ_VMNX01000005.1"/>
</dbReference>
<dbReference type="EMBL" id="VMNX01000005">
    <property type="protein sequence ID" value="MPY47744.1"/>
    <property type="molecule type" value="Genomic_DNA"/>
</dbReference>
<dbReference type="AlphaFoldDB" id="A0A5N8WMJ7"/>
<dbReference type="InterPro" id="IPR036628">
    <property type="entry name" value="Clp_N_dom_sf"/>
</dbReference>
<reference evidence="2 3" key="1">
    <citation type="submission" date="2019-09" db="EMBL/GenBank/DDBJ databases">
        <authorList>
            <person name="Duangmal K."/>
            <person name="Teo W.F.A."/>
            <person name="Lipun K."/>
        </authorList>
    </citation>
    <scope>NUCLEOTIDE SEQUENCE [LARGE SCALE GENOMIC DNA]</scope>
    <source>
        <strain evidence="2 3">K1PN6</strain>
    </source>
</reference>
<proteinExistence type="predicted"/>
<evidence type="ECO:0000313" key="3">
    <source>
        <dbReference type="Proteomes" id="UP000373149"/>
    </source>
</evidence>
<keyword evidence="3" id="KW-1185">Reference proteome</keyword>
<name>A0A5N8WMJ7_9ACTN</name>
<evidence type="ECO:0000313" key="2">
    <source>
        <dbReference type="EMBL" id="MPY47744.1"/>
    </source>
</evidence>
<gene>
    <name evidence="2" type="ORF">FPZ41_03705</name>
</gene>
<comment type="caution">
    <text evidence="2">The sequence shown here is derived from an EMBL/GenBank/DDBJ whole genome shotgun (WGS) entry which is preliminary data.</text>
</comment>
<dbReference type="SUPFAM" id="SSF81923">
    <property type="entry name" value="Double Clp-N motif"/>
    <property type="match status" value="1"/>
</dbReference>
<evidence type="ECO:0000256" key="1">
    <source>
        <dbReference type="SAM" id="MobiDB-lite"/>
    </source>
</evidence>
<feature type="region of interest" description="Disordered" evidence="1">
    <location>
        <begin position="90"/>
        <end position="127"/>
    </location>
</feature>
<protein>
    <recommendedName>
        <fullName evidence="4">Clp R domain-containing protein</fullName>
    </recommendedName>
</protein>
<feature type="compositionally biased region" description="Basic and acidic residues" evidence="1">
    <location>
        <begin position="117"/>
        <end position="127"/>
    </location>
</feature>